<dbReference type="SUPFAM" id="SSF48726">
    <property type="entry name" value="Immunoglobulin"/>
    <property type="match status" value="1"/>
</dbReference>
<feature type="domain" description="Ig-like" evidence="1">
    <location>
        <begin position="2"/>
        <end position="75"/>
    </location>
</feature>
<dbReference type="InterPro" id="IPR007110">
    <property type="entry name" value="Ig-like_dom"/>
</dbReference>
<dbReference type="Gene3D" id="2.60.40.10">
    <property type="entry name" value="Immunoglobulins"/>
    <property type="match status" value="1"/>
</dbReference>
<dbReference type="EMBL" id="KN767079">
    <property type="protein sequence ID" value="KIH47694.1"/>
    <property type="molecule type" value="Genomic_DNA"/>
</dbReference>
<dbReference type="Proteomes" id="UP000054047">
    <property type="component" value="Unassembled WGS sequence"/>
</dbReference>
<evidence type="ECO:0000313" key="3">
    <source>
        <dbReference type="Proteomes" id="UP000054047"/>
    </source>
</evidence>
<dbReference type="InterPro" id="IPR013783">
    <property type="entry name" value="Ig-like_fold"/>
</dbReference>
<evidence type="ECO:0000259" key="1">
    <source>
        <dbReference type="PROSITE" id="PS50835"/>
    </source>
</evidence>
<gene>
    <name evidence="2" type="ORF">ANCDUO_22242</name>
</gene>
<dbReference type="InterPro" id="IPR036179">
    <property type="entry name" value="Ig-like_dom_sf"/>
</dbReference>
<dbReference type="AlphaFoldDB" id="A0A0C2FLU0"/>
<keyword evidence="3" id="KW-1185">Reference proteome</keyword>
<evidence type="ECO:0000313" key="2">
    <source>
        <dbReference type="EMBL" id="KIH47694.1"/>
    </source>
</evidence>
<protein>
    <submittedName>
        <fullName evidence="2">Immunoglobulin I-set domain protein</fullName>
    </submittedName>
</protein>
<reference evidence="2 3" key="1">
    <citation type="submission" date="2013-12" db="EMBL/GenBank/DDBJ databases">
        <title>Draft genome of the parsitic nematode Ancylostoma duodenale.</title>
        <authorList>
            <person name="Mitreva M."/>
        </authorList>
    </citation>
    <scope>NUCLEOTIDE SEQUENCE [LARGE SCALE GENOMIC DNA]</scope>
    <source>
        <strain evidence="2 3">Zhejiang</strain>
    </source>
</reference>
<dbReference type="Pfam" id="PF07679">
    <property type="entry name" value="I-set"/>
    <property type="match status" value="1"/>
</dbReference>
<sequence length="116" mass="13052">MPGAIEIVRGLEDTSVAKGQKVVLAIETSAAPKQIKWYKNGKELSPSDKAKPEKIADNKYQLAIPDADKEDTADYKVNRGGITFLQSVDPCRISHSIFLAFTFERQRRQRNQYTLP</sequence>
<organism evidence="2 3">
    <name type="scientific">Ancylostoma duodenale</name>
    <dbReference type="NCBI Taxonomy" id="51022"/>
    <lineage>
        <taxon>Eukaryota</taxon>
        <taxon>Metazoa</taxon>
        <taxon>Ecdysozoa</taxon>
        <taxon>Nematoda</taxon>
        <taxon>Chromadorea</taxon>
        <taxon>Rhabditida</taxon>
        <taxon>Rhabditina</taxon>
        <taxon>Rhabditomorpha</taxon>
        <taxon>Strongyloidea</taxon>
        <taxon>Ancylostomatidae</taxon>
        <taxon>Ancylostomatinae</taxon>
        <taxon>Ancylostoma</taxon>
    </lineage>
</organism>
<accession>A0A0C2FLU0</accession>
<dbReference type="OrthoDB" id="6107607at2759"/>
<proteinExistence type="predicted"/>
<dbReference type="PROSITE" id="PS50835">
    <property type="entry name" value="IG_LIKE"/>
    <property type="match status" value="1"/>
</dbReference>
<name>A0A0C2FLU0_9BILA</name>
<dbReference type="InterPro" id="IPR013098">
    <property type="entry name" value="Ig_I-set"/>
</dbReference>